<gene>
    <name evidence="2" type="ORF">BCV72DRAFT_332368</name>
</gene>
<dbReference type="Proteomes" id="UP000242414">
    <property type="component" value="Unassembled WGS sequence"/>
</dbReference>
<evidence type="ECO:0000313" key="2">
    <source>
        <dbReference type="EMBL" id="ORE11295.1"/>
    </source>
</evidence>
<feature type="compositionally biased region" description="Polar residues" evidence="1">
    <location>
        <begin position="65"/>
        <end position="74"/>
    </location>
</feature>
<dbReference type="AlphaFoldDB" id="A0A1X0RGX5"/>
<reference evidence="2" key="1">
    <citation type="journal article" date="2016" name="Proc. Natl. Acad. Sci. U.S.A.">
        <title>Lipid metabolic changes in an early divergent fungus govern the establishment of a mutualistic symbiosis with endobacteria.</title>
        <authorList>
            <person name="Lastovetsky O.A."/>
            <person name="Gaspar M.L."/>
            <person name="Mondo S.J."/>
            <person name="LaButti K.M."/>
            <person name="Sandor L."/>
            <person name="Grigoriev I.V."/>
            <person name="Henry S.A."/>
            <person name="Pawlowska T.E."/>
        </authorList>
    </citation>
    <scope>NUCLEOTIDE SEQUENCE [LARGE SCALE GENOMIC DNA]</scope>
    <source>
        <strain evidence="2">ATCC 52814</strain>
    </source>
</reference>
<dbReference type="VEuPathDB" id="FungiDB:BCV72DRAFT_332368"/>
<evidence type="ECO:0000256" key="1">
    <source>
        <dbReference type="SAM" id="MobiDB-lite"/>
    </source>
</evidence>
<proteinExistence type="predicted"/>
<accession>A0A1X0RGX5</accession>
<feature type="region of interest" description="Disordered" evidence="1">
    <location>
        <begin position="40"/>
        <end position="85"/>
    </location>
</feature>
<name>A0A1X0RGX5_RHIZD</name>
<organism evidence="2">
    <name type="scientific">Rhizopus microsporus var. microsporus</name>
    <dbReference type="NCBI Taxonomy" id="86635"/>
    <lineage>
        <taxon>Eukaryota</taxon>
        <taxon>Fungi</taxon>
        <taxon>Fungi incertae sedis</taxon>
        <taxon>Mucoromycota</taxon>
        <taxon>Mucoromycotina</taxon>
        <taxon>Mucoromycetes</taxon>
        <taxon>Mucorales</taxon>
        <taxon>Mucorineae</taxon>
        <taxon>Rhizopodaceae</taxon>
        <taxon>Rhizopus</taxon>
    </lineage>
</organism>
<dbReference type="OrthoDB" id="2287173at2759"/>
<dbReference type="EMBL" id="KV921858">
    <property type="protein sequence ID" value="ORE11295.1"/>
    <property type="molecule type" value="Genomic_DNA"/>
</dbReference>
<protein>
    <submittedName>
        <fullName evidence="2">Uncharacterized protein</fullName>
    </submittedName>
</protein>
<sequence>MLLPMTRQPCLQSTETSVQDVLLAPIPFISCTSAPIKSSKKYQGKENNKMTGNKQKQVRCPSCDGTDQSRSSSKVCHMNKSKTKLPKPKDTVEEIFVIKISLANTCRYPKFVNSSLNGTLTK</sequence>